<keyword evidence="3" id="KW-1185">Reference proteome</keyword>
<dbReference type="EMBL" id="LN824141">
    <property type="protein sequence ID" value="CEP78086.1"/>
    <property type="molecule type" value="Genomic_DNA"/>
</dbReference>
<feature type="transmembrane region" description="Helical" evidence="1">
    <location>
        <begin position="6"/>
        <end position="27"/>
    </location>
</feature>
<keyword evidence="1" id="KW-1133">Transmembrane helix</keyword>
<proteinExistence type="predicted"/>
<feature type="transmembrane region" description="Helical" evidence="1">
    <location>
        <begin position="48"/>
        <end position="68"/>
    </location>
</feature>
<keyword evidence="1" id="KW-0812">Transmembrane</keyword>
<gene>
    <name evidence="2" type="ORF">DTL3_0776</name>
</gene>
<dbReference type="STRING" id="1006576.DTL3_0776"/>
<keyword evidence="1" id="KW-0472">Membrane</keyword>
<dbReference type="HOGENOM" id="CLU_2768950_0_0_0"/>
<reference evidence="3" key="1">
    <citation type="submission" date="2014-11" db="EMBL/GenBank/DDBJ databases">
        <authorList>
            <person name="Wibberg D."/>
        </authorList>
    </citation>
    <scope>NUCLEOTIDE SEQUENCE [LARGE SCALE GENOMIC DNA]</scope>
    <source>
        <strain evidence="3">L3</strain>
    </source>
</reference>
<accession>A0A0C7NJG4</accession>
<protein>
    <submittedName>
        <fullName evidence="2">Uncharacterized protein</fullName>
    </submittedName>
</protein>
<dbReference type="AlphaFoldDB" id="A0A0C7NJG4"/>
<organism evidence="2 3">
    <name type="scientific">Defluviitoga tunisiensis</name>
    <dbReference type="NCBI Taxonomy" id="1006576"/>
    <lineage>
        <taxon>Bacteria</taxon>
        <taxon>Thermotogati</taxon>
        <taxon>Thermotogota</taxon>
        <taxon>Thermotogae</taxon>
        <taxon>Petrotogales</taxon>
        <taxon>Petrotogaceae</taxon>
        <taxon>Defluviitoga</taxon>
    </lineage>
</organism>
<dbReference type="KEGG" id="dtn:DTL3_0776"/>
<evidence type="ECO:0000313" key="2">
    <source>
        <dbReference type="EMBL" id="CEP78086.1"/>
    </source>
</evidence>
<evidence type="ECO:0000256" key="1">
    <source>
        <dbReference type="SAM" id="Phobius"/>
    </source>
</evidence>
<dbReference type="OrthoDB" id="48567at2"/>
<sequence>MYIFINILFIIAVITFIASIVFLWKSAKMIRNGNKKSDGDVKKWDKRGIITLTVSVGIFLISYILSLIV</sequence>
<name>A0A0C7NJG4_DEFTU</name>
<dbReference type="RefSeq" id="WP_045087607.1">
    <property type="nucleotide sequence ID" value="NZ_LN824141.1"/>
</dbReference>
<evidence type="ECO:0000313" key="3">
    <source>
        <dbReference type="Proteomes" id="UP000032809"/>
    </source>
</evidence>
<dbReference type="Proteomes" id="UP000032809">
    <property type="component" value="Chromosome I"/>
</dbReference>